<dbReference type="Proteomes" id="UP000193017">
    <property type="component" value="Chromosome"/>
</dbReference>
<protein>
    <submittedName>
        <fullName evidence="2">Uncharacterized protein</fullName>
    </submittedName>
</protein>
<feature type="region of interest" description="Disordered" evidence="1">
    <location>
        <begin position="19"/>
        <end position="54"/>
    </location>
</feature>
<feature type="compositionally biased region" description="Basic and acidic residues" evidence="1">
    <location>
        <begin position="101"/>
        <end position="112"/>
    </location>
</feature>
<sequence length="112" mass="11694">MLIAHGAAAGSLVPHSHAHISVHAESSPTATNVADPVPHHAPSMAVGEEPSDDNHDTLACCGDACLAALIPGRTADLKEPRRSDQKFVMPVSLLSGLAPDGPRRPPRDHHLI</sequence>
<name>A0A1W6CZT9_9RHOB</name>
<feature type="region of interest" description="Disordered" evidence="1">
    <location>
        <begin position="93"/>
        <end position="112"/>
    </location>
</feature>
<dbReference type="AlphaFoldDB" id="A0A1W6CZT9"/>
<dbReference type="STRING" id="1945662.B0A89_12560"/>
<gene>
    <name evidence="2" type="ORF">B0A89_12560</name>
</gene>
<dbReference type="EMBL" id="CP020612">
    <property type="protein sequence ID" value="ARJ70335.1"/>
    <property type="molecule type" value="Genomic_DNA"/>
</dbReference>
<proteinExistence type="predicted"/>
<accession>A0A1W6CZT9</accession>
<evidence type="ECO:0000313" key="2">
    <source>
        <dbReference type="EMBL" id="ARJ70335.1"/>
    </source>
</evidence>
<evidence type="ECO:0000256" key="1">
    <source>
        <dbReference type="SAM" id="MobiDB-lite"/>
    </source>
</evidence>
<organism evidence="2 3">
    <name type="scientific">Paracoccus contaminans</name>
    <dbReference type="NCBI Taxonomy" id="1945662"/>
    <lineage>
        <taxon>Bacteria</taxon>
        <taxon>Pseudomonadati</taxon>
        <taxon>Pseudomonadota</taxon>
        <taxon>Alphaproteobacteria</taxon>
        <taxon>Rhodobacterales</taxon>
        <taxon>Paracoccaceae</taxon>
        <taxon>Paracoccus</taxon>
    </lineage>
</organism>
<reference evidence="2 3" key="1">
    <citation type="submission" date="2017-03" db="EMBL/GenBank/DDBJ databases">
        <title>Genome sequence of Paracoccus contaminans isolated from a water microcosm.</title>
        <authorList>
            <person name="Aurass P."/>
            <person name="Karste S."/>
            <person name="Trost E."/>
            <person name="Glaeser S.P."/>
            <person name="Kaempfer P."/>
            <person name="Flieger A."/>
        </authorList>
    </citation>
    <scope>NUCLEOTIDE SEQUENCE [LARGE SCALE GENOMIC DNA]</scope>
    <source>
        <strain evidence="3">RKI 16-01929T\LMG 29738T\CCM 8701T\CIP 111112T</strain>
    </source>
</reference>
<keyword evidence="3" id="KW-1185">Reference proteome</keyword>
<dbReference type="KEGG" id="pcon:B0A89_12560"/>
<evidence type="ECO:0000313" key="3">
    <source>
        <dbReference type="Proteomes" id="UP000193017"/>
    </source>
</evidence>